<dbReference type="Proteomes" id="UP000826709">
    <property type="component" value="Chromosome"/>
</dbReference>
<dbReference type="InterPro" id="IPR022749">
    <property type="entry name" value="D12N6_MeTrfase_N"/>
</dbReference>
<dbReference type="InterPro" id="IPR038333">
    <property type="entry name" value="T1MK-like_N_sf"/>
</dbReference>
<dbReference type="KEGG" id="mfk:E2N92_01685"/>
<dbReference type="OrthoDB" id="45790at2157"/>
<evidence type="ECO:0000259" key="2">
    <source>
        <dbReference type="Pfam" id="PF12161"/>
    </source>
</evidence>
<dbReference type="RefSeq" id="WP_220681972.1">
    <property type="nucleotide sequence ID" value="NZ_CP037968.1"/>
</dbReference>
<dbReference type="EMBL" id="CP037968">
    <property type="protein sequence ID" value="QYZ78229.1"/>
    <property type="molecule type" value="Genomic_DNA"/>
</dbReference>
<protein>
    <recommendedName>
        <fullName evidence="2">N6 adenine-specific DNA methyltransferase N-terminal domain-containing protein</fullName>
    </recommendedName>
</protein>
<dbReference type="InterPro" id="IPR029063">
    <property type="entry name" value="SAM-dependent_MTases_sf"/>
</dbReference>
<dbReference type="GO" id="GO:0009307">
    <property type="term" value="P:DNA restriction-modification system"/>
    <property type="evidence" value="ECO:0007669"/>
    <property type="project" value="UniProtKB-KW"/>
</dbReference>
<reference evidence="3" key="1">
    <citation type="journal article" date="2005" name="Int. J. Syst. Evol. Microbiol.">
        <title>Methanofollis formosanus sp. nov., isolated from a fish pond.</title>
        <authorList>
            <person name="Wu S.Y."/>
            <person name="Chen S.C."/>
            <person name="Lai M.C."/>
        </authorList>
    </citation>
    <scope>NUCLEOTIDE SEQUENCE</scope>
    <source>
        <strain evidence="3">ML15</strain>
    </source>
</reference>
<evidence type="ECO:0000313" key="3">
    <source>
        <dbReference type="EMBL" id="QYZ78229.1"/>
    </source>
</evidence>
<gene>
    <name evidence="3" type="ORF">E2N92_01685</name>
</gene>
<organism evidence="3 4">
    <name type="scientific">Methanofollis formosanus</name>
    <dbReference type="NCBI Taxonomy" id="299308"/>
    <lineage>
        <taxon>Archaea</taxon>
        <taxon>Methanobacteriati</taxon>
        <taxon>Methanobacteriota</taxon>
        <taxon>Stenosarchaea group</taxon>
        <taxon>Methanomicrobia</taxon>
        <taxon>Methanomicrobiales</taxon>
        <taxon>Methanomicrobiaceae</taxon>
        <taxon>Methanofollis</taxon>
    </lineage>
</organism>
<name>A0A8G0ZX18_9EURY</name>
<sequence>MRPQNILRGPIDAADFKTYIFPLLFLKRICDVFYNEDYAIALAEAGGNIDEAEYRENFRFVIPTGCHWNTIRGQSEDIGKAIQDAMQCLEHANEKSLSQIFGDVQCYSTRTRCGEG</sequence>
<dbReference type="Gene3D" id="1.20.1260.30">
    <property type="match status" value="1"/>
</dbReference>
<dbReference type="Pfam" id="PF12161">
    <property type="entry name" value="HsdM_N"/>
    <property type="match status" value="1"/>
</dbReference>
<evidence type="ECO:0000256" key="1">
    <source>
        <dbReference type="ARBA" id="ARBA00022747"/>
    </source>
</evidence>
<dbReference type="AlphaFoldDB" id="A0A8G0ZX18"/>
<dbReference type="SUPFAM" id="SSF53335">
    <property type="entry name" value="S-adenosyl-L-methionine-dependent methyltransferases"/>
    <property type="match status" value="1"/>
</dbReference>
<proteinExistence type="predicted"/>
<evidence type="ECO:0000313" key="4">
    <source>
        <dbReference type="Proteomes" id="UP000826709"/>
    </source>
</evidence>
<keyword evidence="1" id="KW-0680">Restriction system</keyword>
<keyword evidence="4" id="KW-1185">Reference proteome</keyword>
<accession>A0A8G0ZX18</accession>
<feature type="domain" description="N6 adenine-specific DNA methyltransferase N-terminal" evidence="2">
    <location>
        <begin position="5"/>
        <end position="103"/>
    </location>
</feature>
<reference evidence="3" key="2">
    <citation type="submission" date="2019-03" db="EMBL/GenBank/DDBJ databases">
        <authorList>
            <person name="Chen S.-C."/>
            <person name="Wu S.-Y."/>
            <person name="Lai M.-C."/>
        </authorList>
    </citation>
    <scope>NUCLEOTIDE SEQUENCE</scope>
    <source>
        <strain evidence="3">ML15</strain>
    </source>
</reference>